<keyword evidence="1" id="KW-0732">Signal</keyword>
<dbReference type="GO" id="GO:0016020">
    <property type="term" value="C:membrane"/>
    <property type="evidence" value="ECO:0007669"/>
    <property type="project" value="InterPro"/>
</dbReference>
<dbReference type="OrthoDB" id="906679at2"/>
<reference evidence="5" key="1">
    <citation type="submission" date="2016-10" db="EMBL/GenBank/DDBJ databases">
        <authorList>
            <person name="Varghese N."/>
            <person name="Submissions S."/>
        </authorList>
    </citation>
    <scope>NUCLEOTIDE SEQUENCE [LARGE SCALE GENOMIC DNA]</scope>
    <source>
        <strain evidence="5">DSM 19684</strain>
    </source>
</reference>
<dbReference type="GO" id="GO:0005509">
    <property type="term" value="F:calcium ion binding"/>
    <property type="evidence" value="ECO:0007669"/>
    <property type="project" value="InterPro"/>
</dbReference>
<feature type="domain" description="Secretion system C-terminal sorting" evidence="3">
    <location>
        <begin position="1609"/>
        <end position="1661"/>
    </location>
</feature>
<dbReference type="InterPro" id="IPR026444">
    <property type="entry name" value="Secre_tail"/>
</dbReference>
<dbReference type="EMBL" id="FNBH01000002">
    <property type="protein sequence ID" value="SDF67721.1"/>
    <property type="molecule type" value="Genomic_DNA"/>
</dbReference>
<dbReference type="NCBIfam" id="TIGR04183">
    <property type="entry name" value="Por_Secre_tail"/>
    <property type="match status" value="1"/>
</dbReference>
<dbReference type="InterPro" id="IPR015919">
    <property type="entry name" value="Cadherin-like_sf"/>
</dbReference>
<organism evidence="4 5">
    <name type="scientific">Epilithonimonas hungarica</name>
    <dbReference type="NCBI Taxonomy" id="454006"/>
    <lineage>
        <taxon>Bacteria</taxon>
        <taxon>Pseudomonadati</taxon>
        <taxon>Bacteroidota</taxon>
        <taxon>Flavobacteriia</taxon>
        <taxon>Flavobacteriales</taxon>
        <taxon>Weeksellaceae</taxon>
        <taxon>Chryseobacterium group</taxon>
        <taxon>Epilithonimonas</taxon>
    </lineage>
</organism>
<proteinExistence type="predicted"/>
<dbReference type="Gene3D" id="2.60.40.10">
    <property type="entry name" value="Immunoglobulins"/>
    <property type="match status" value="1"/>
</dbReference>
<dbReference type="SUPFAM" id="SSF49313">
    <property type="entry name" value="Cadherin-like"/>
    <property type="match status" value="1"/>
</dbReference>
<dbReference type="Proteomes" id="UP000199203">
    <property type="component" value="Unassembled WGS sequence"/>
</dbReference>
<evidence type="ECO:0000259" key="2">
    <source>
        <dbReference type="Pfam" id="PF18657"/>
    </source>
</evidence>
<dbReference type="STRING" id="454006.SAMN05421825_1863"/>
<gene>
    <name evidence="4" type="ORF">SAMN05421825_1863</name>
</gene>
<feature type="domain" description="YDG" evidence="2">
    <location>
        <begin position="588"/>
        <end position="663"/>
    </location>
</feature>
<dbReference type="InterPro" id="IPR013783">
    <property type="entry name" value="Ig-like_fold"/>
</dbReference>
<protein>
    <submittedName>
        <fullName evidence="4">Por secretion system C-terminal sorting domain-containing protein</fullName>
    </submittedName>
</protein>
<keyword evidence="5" id="KW-1185">Reference proteome</keyword>
<name>A0A1G7N1B5_9FLAO</name>
<evidence type="ECO:0000313" key="4">
    <source>
        <dbReference type="EMBL" id="SDF67721.1"/>
    </source>
</evidence>
<evidence type="ECO:0000259" key="3">
    <source>
        <dbReference type="Pfam" id="PF18962"/>
    </source>
</evidence>
<dbReference type="Pfam" id="PF18657">
    <property type="entry name" value="YDG"/>
    <property type="match status" value="1"/>
</dbReference>
<dbReference type="Pfam" id="PF18962">
    <property type="entry name" value="Por_Secre_tail"/>
    <property type="match status" value="1"/>
</dbReference>
<evidence type="ECO:0000313" key="5">
    <source>
        <dbReference type="Proteomes" id="UP000199203"/>
    </source>
</evidence>
<dbReference type="InterPro" id="IPR041248">
    <property type="entry name" value="YDG"/>
</dbReference>
<accession>A0A1G7N1B5</accession>
<evidence type="ECO:0000256" key="1">
    <source>
        <dbReference type="ARBA" id="ARBA00022729"/>
    </source>
</evidence>
<sequence length="1662" mass="173580">MKIKLLTDCILVKRGDGFLRLFQKNGMIALSFLLSQLSFGQQSITSLSTEVSQNFDGIGTSGTATLPTGFRVNTTANWNTGTTATTQVGGTSGTGVLTGTSSGGTYNFANGIAASATDRAVGFITSGSYSIPRYIIYAFTNNTGATVGSVTINYDYEKYRTGTNARDFNFYHGATATAVNTAVTNGNQAYAADGANAVVNPPTTVAKSFTITNLSIANGTTHYLAWAYTGSAAGNAQGLALDNFKITLNPAKTTPTISGTGSATNITYGQTLASSTISGFTASVPGTFAFTTPTTAPNAGTASYGVTFTPTDTANYNNATTTVSVTTVPATPTVTATGTTTYTYNGAAQGPASATNTGTGNSYTYSYSGTENGGVTYGSTATSPTNAGEYQMIATVAASGNYGSASSSPLAFTINKASSTISVTGDNSYAFNGSEHGPTTYDHTGSSGSVTFHYTGVGSTSYVESTTRPTAVGTYKAVATLAADNNYASAVSDDFNFQITSVPVPQITSPLTWSMTYGITATTYTVTASNNPTSFGVSGLPAGLSYNSTTHEITGTPAVAPGDYDVALTATNEGGTGDEATLVITVAQKEVTISNPVVSDKVYDGNTTAILTGTANGFINGDDVDLSLSAHFDDANAGQDKPVTSTSTLTGTMAGYYTLTQPTGLTADIAKATPTVVVTGSNSYTFNGLAQGPATSTVTPSAAGTATYSYSGTENGGNTYGPSATRPTNAGSYSAIATVAESSNYNTASSTAFAFTIAKADQALTGFGSNITKLSTDAPFNLPAAVTTTGGQTVTYAITDTPNAGVATVSGNTVTITGVGTTGITAHADANANYNAYDASISLTVNFDTSLVPVANAATNVLGTGFVANWNSVLDADSYKLDVYTKETASTPVNTDITQAFSSYGFVNAETFPDGMIANGQLSFTTETNESGTDPAYFTTGPGIRLYGNTSNGNGNTFTLNISGGVTVTGIEFERGTGSQAASYSYFVDGSTSAAGTGSFPAGTGTTVISGLSAVSNVKIKNTSTVASSAPRLSSIKVYYTYNETSTTQVLIPGAPFNIPAQEPQPSVYTRVFDNLNRNTQYYYVVRAVNGSNETANSNEVAVKTTNAVVWDGSGWSNANVGPDETLDAEIIGAYTNNTNFETKNLTITSTGSLTIQPQQDVVVYGNIILPADNKLVLESDANLVQKSSGADANPTNYSIIVKRTATMPKMGYTFWGSPISGQNLYSFSEGYNQSGGNTGDGTPWNRFYIYNESNDYFVSAGLNSQSVFETGRGYAIRGMNKFDVDPANEFLFTGKINNGVLYSQALSNSCASEEGCEKGYNLVANPYPSNISFDNLYNANSSKIYGTAYFWTNNDLTVTQQAGNNYTGNNYAIYNLSGGTGAVDPDPSVPEDYEGIPNGVLKVGQGFIVKAKVAGKGQSLEFNNDMRIGYDPNAVFYNSKKANRNRFWLTFTSPANVGNTILVAYVPEATNGFEINYDGELFVIGSDAFYSTLGSRKLAIHGRAEFNSEDKVALGNVYSKDGEYKISIKNREGIFDGSQNIYLKDKVLNKVVNLSQGDYAFQGVKGTDETRFEIIYKEDAVLATDAAAKSDFVVYKDGNSYVVTSSKKLGKVELYDTAGRLMKALSTNETTVRIDVSAFSNGVYILKVENLGDVKTKKIVK</sequence>